<proteinExistence type="predicted"/>
<organism evidence="1 2">
    <name type="scientific">Metarhizium robertsii (strain ARSEF 23 / ATCC MYA-3075)</name>
    <name type="common">Metarhizium anisopliae (strain ARSEF 23)</name>
    <dbReference type="NCBI Taxonomy" id="655844"/>
    <lineage>
        <taxon>Eukaryota</taxon>
        <taxon>Fungi</taxon>
        <taxon>Dikarya</taxon>
        <taxon>Ascomycota</taxon>
        <taxon>Pezizomycotina</taxon>
        <taxon>Sordariomycetes</taxon>
        <taxon>Hypocreomycetidae</taxon>
        <taxon>Hypocreales</taxon>
        <taxon>Clavicipitaceae</taxon>
        <taxon>Metarhizium</taxon>
    </lineage>
</organism>
<accession>A0A0B2XGX2</accession>
<protein>
    <submittedName>
        <fullName evidence="1">ABC transporter Cdr4</fullName>
    </submittedName>
</protein>
<dbReference type="KEGG" id="maj:MAA_11209"/>
<gene>
    <name evidence="1" type="ORF">MAA_11209</name>
</gene>
<reference evidence="1 2" key="1">
    <citation type="journal article" date="2011" name="PLoS Genet.">
        <title>Genome sequencing and comparative transcriptomics of the model entomopathogenic fungi Metarhizium anisopliae and M. acridum.</title>
        <authorList>
            <person name="Gao Q."/>
            <person name="Jin K."/>
            <person name="Ying S.H."/>
            <person name="Zhang Y."/>
            <person name="Xiao G."/>
            <person name="Shang Y."/>
            <person name="Duan Z."/>
            <person name="Hu X."/>
            <person name="Xie X.Q."/>
            <person name="Zhou G."/>
            <person name="Peng G."/>
            <person name="Luo Z."/>
            <person name="Huang W."/>
            <person name="Wang B."/>
            <person name="Fang W."/>
            <person name="Wang S."/>
            <person name="Zhong Y."/>
            <person name="Ma L.J."/>
            <person name="St Leger R.J."/>
            <person name="Zhao G.P."/>
            <person name="Pei Y."/>
            <person name="Feng M.G."/>
            <person name="Xia Y."/>
            <person name="Wang C."/>
        </authorList>
    </citation>
    <scope>NUCLEOTIDE SEQUENCE [LARGE SCALE GENOMIC DNA]</scope>
    <source>
        <strain evidence="2">ARSEF 23 / ATCC MYA-3075</strain>
    </source>
</reference>
<dbReference type="RefSeq" id="XP_011411491.1">
    <property type="nucleotide sequence ID" value="XM_011413189.1"/>
</dbReference>
<comment type="caution">
    <text evidence="1">The sequence shown here is derived from an EMBL/GenBank/DDBJ whole genome shotgun (WGS) entry which is preliminary data.</text>
</comment>
<sequence length="100" mass="11758">MSQLPWPPKLEEGRAAPHVYERWLRYFDGLSFPPTLLGSHSRTLNEQDTTSNEVTRLLKHSTVALLRSSQAYHVLAMLRSLHNMDPLHEDRWYENMRTEV</sequence>
<name>A0A0B2XGX2_METRA</name>
<dbReference type="EMBL" id="ADNJ02000005">
    <property type="protein sequence ID" value="KHO11131.1"/>
    <property type="molecule type" value="Genomic_DNA"/>
</dbReference>
<keyword evidence="2" id="KW-1185">Reference proteome</keyword>
<dbReference type="GeneID" id="23632657"/>
<reference evidence="1 2" key="2">
    <citation type="journal article" date="2014" name="Proc. Natl. Acad. Sci. U.S.A.">
        <title>Trajectory and genomic determinants of fungal-pathogen speciation and host adaptation.</title>
        <authorList>
            <person name="Hu X."/>
            <person name="Xiao G."/>
            <person name="Zheng P."/>
            <person name="Shang Y."/>
            <person name="Su Y."/>
            <person name="Zhang X."/>
            <person name="Liu X."/>
            <person name="Zhan S."/>
            <person name="St Leger R.J."/>
            <person name="Wang C."/>
        </authorList>
    </citation>
    <scope>GENOME REANNOTATION</scope>
    <source>
        <strain evidence="2">ARSEF 23 / ATCC MYA-3075</strain>
    </source>
</reference>
<dbReference type="Proteomes" id="UP000002498">
    <property type="component" value="Unassembled WGS sequence"/>
</dbReference>
<evidence type="ECO:0000313" key="1">
    <source>
        <dbReference type="EMBL" id="KHO11131.1"/>
    </source>
</evidence>
<dbReference type="AlphaFoldDB" id="A0A0B2XGX2"/>
<evidence type="ECO:0000313" key="2">
    <source>
        <dbReference type="Proteomes" id="UP000002498"/>
    </source>
</evidence>
<dbReference type="HOGENOM" id="CLU_2306748_0_0_1"/>